<dbReference type="Proteomes" id="UP000178603">
    <property type="component" value="Unassembled WGS sequence"/>
</dbReference>
<organism evidence="2 3">
    <name type="scientific">Candidatus Woesebacteria bacterium RIFCSPHIGHO2_12_FULL_41_24</name>
    <dbReference type="NCBI Taxonomy" id="1802510"/>
    <lineage>
        <taxon>Bacteria</taxon>
        <taxon>Candidatus Woeseibacteriota</taxon>
    </lineage>
</organism>
<sequence>MNKNVVLIHGWGSSTLKLDKLSMDLEELGWQVLLLPLPGFDLQPPSTVWGVKEYADYIYKESSKFFNGSHFVVFGHSFGGRVAINIGARRLPATEGIVLCATSGVSRGNKAKRFVFSTLAKSGKIILGKRPRKLFKSFLHKLSREHDYEKLEGVMKEIFKKVVAYDSLPEVKKIKVPVFIIWGDSDRMTPLADAKKLKSLIGRSKLYVFKNLGHTLPYVRPKQIAKLIDQWKI</sequence>
<reference evidence="2 3" key="1">
    <citation type="journal article" date="2016" name="Nat. Commun.">
        <title>Thousands of microbial genomes shed light on interconnected biogeochemical processes in an aquifer system.</title>
        <authorList>
            <person name="Anantharaman K."/>
            <person name="Brown C.T."/>
            <person name="Hug L.A."/>
            <person name="Sharon I."/>
            <person name="Castelle C.J."/>
            <person name="Probst A.J."/>
            <person name="Thomas B.C."/>
            <person name="Singh A."/>
            <person name="Wilkins M.J."/>
            <person name="Karaoz U."/>
            <person name="Brodie E.L."/>
            <person name="Williams K.H."/>
            <person name="Hubbard S.S."/>
            <person name="Banfield J.F."/>
        </authorList>
    </citation>
    <scope>NUCLEOTIDE SEQUENCE [LARGE SCALE GENOMIC DNA]</scope>
</reference>
<comment type="caution">
    <text evidence="2">The sequence shown here is derived from an EMBL/GenBank/DDBJ whole genome shotgun (WGS) entry which is preliminary data.</text>
</comment>
<protein>
    <recommendedName>
        <fullName evidence="1">AB hydrolase-1 domain-containing protein</fullName>
    </recommendedName>
</protein>
<dbReference type="PANTHER" id="PTHR43689:SF8">
    <property type="entry name" value="ALPHA_BETA-HYDROLASES SUPERFAMILY PROTEIN"/>
    <property type="match status" value="1"/>
</dbReference>
<evidence type="ECO:0000259" key="1">
    <source>
        <dbReference type="Pfam" id="PF12697"/>
    </source>
</evidence>
<feature type="domain" description="AB hydrolase-1" evidence="1">
    <location>
        <begin position="5"/>
        <end position="226"/>
    </location>
</feature>
<dbReference type="Gene3D" id="3.40.50.1820">
    <property type="entry name" value="alpha/beta hydrolase"/>
    <property type="match status" value="1"/>
</dbReference>
<dbReference type="SUPFAM" id="SSF53474">
    <property type="entry name" value="alpha/beta-Hydrolases"/>
    <property type="match status" value="1"/>
</dbReference>
<dbReference type="AlphaFoldDB" id="A0A1F8AQE3"/>
<dbReference type="PRINTS" id="PR00111">
    <property type="entry name" value="ABHYDROLASE"/>
</dbReference>
<name>A0A1F8AQE3_9BACT</name>
<dbReference type="InterPro" id="IPR029058">
    <property type="entry name" value="AB_hydrolase_fold"/>
</dbReference>
<proteinExistence type="predicted"/>
<accession>A0A1F8AQE3</accession>
<dbReference type="Pfam" id="PF12697">
    <property type="entry name" value="Abhydrolase_6"/>
    <property type="match status" value="1"/>
</dbReference>
<gene>
    <name evidence="2" type="ORF">A3E44_05595</name>
</gene>
<dbReference type="EMBL" id="MGGW01000020">
    <property type="protein sequence ID" value="OGM53861.1"/>
    <property type="molecule type" value="Genomic_DNA"/>
</dbReference>
<evidence type="ECO:0000313" key="3">
    <source>
        <dbReference type="Proteomes" id="UP000178603"/>
    </source>
</evidence>
<dbReference type="PANTHER" id="PTHR43689">
    <property type="entry name" value="HYDROLASE"/>
    <property type="match status" value="1"/>
</dbReference>
<evidence type="ECO:0000313" key="2">
    <source>
        <dbReference type="EMBL" id="OGM53861.1"/>
    </source>
</evidence>
<dbReference type="InterPro" id="IPR000073">
    <property type="entry name" value="AB_hydrolase_1"/>
</dbReference>